<reference evidence="1" key="1">
    <citation type="submission" date="2014-11" db="EMBL/GenBank/DDBJ databases">
        <authorList>
            <person name="Amaro Gonzalez C."/>
        </authorList>
    </citation>
    <scope>NUCLEOTIDE SEQUENCE</scope>
</reference>
<protein>
    <submittedName>
        <fullName evidence="1">Uncharacterized protein</fullName>
    </submittedName>
</protein>
<evidence type="ECO:0000313" key="1">
    <source>
        <dbReference type="EMBL" id="JAH42973.1"/>
    </source>
</evidence>
<name>A0A0E9SR25_ANGAN</name>
<proteinExistence type="predicted"/>
<dbReference type="EMBL" id="GBXM01065604">
    <property type="protein sequence ID" value="JAH42973.1"/>
    <property type="molecule type" value="Transcribed_RNA"/>
</dbReference>
<organism evidence="1">
    <name type="scientific">Anguilla anguilla</name>
    <name type="common">European freshwater eel</name>
    <name type="synonym">Muraena anguilla</name>
    <dbReference type="NCBI Taxonomy" id="7936"/>
    <lineage>
        <taxon>Eukaryota</taxon>
        <taxon>Metazoa</taxon>
        <taxon>Chordata</taxon>
        <taxon>Craniata</taxon>
        <taxon>Vertebrata</taxon>
        <taxon>Euteleostomi</taxon>
        <taxon>Actinopterygii</taxon>
        <taxon>Neopterygii</taxon>
        <taxon>Teleostei</taxon>
        <taxon>Anguilliformes</taxon>
        <taxon>Anguillidae</taxon>
        <taxon>Anguilla</taxon>
    </lineage>
</organism>
<sequence>MEDYYCSLAFIFRVIVSFHCFPFPILLPCHCSFYAGEETILSLVVLV</sequence>
<accession>A0A0E9SR25</accession>
<dbReference type="AlphaFoldDB" id="A0A0E9SR25"/>
<reference evidence="1" key="2">
    <citation type="journal article" date="2015" name="Fish Shellfish Immunol.">
        <title>Early steps in the European eel (Anguilla anguilla)-Vibrio vulnificus interaction in the gills: Role of the RtxA13 toxin.</title>
        <authorList>
            <person name="Callol A."/>
            <person name="Pajuelo D."/>
            <person name="Ebbesson L."/>
            <person name="Teles M."/>
            <person name="MacKenzie S."/>
            <person name="Amaro C."/>
        </authorList>
    </citation>
    <scope>NUCLEOTIDE SEQUENCE</scope>
</reference>